<feature type="coiled-coil region" evidence="1">
    <location>
        <begin position="54"/>
        <end position="81"/>
    </location>
</feature>
<dbReference type="CDD" id="cd20273">
    <property type="entry name" value="Complex1_LYR_unchar"/>
    <property type="match status" value="1"/>
</dbReference>
<evidence type="ECO:0000256" key="1">
    <source>
        <dbReference type="SAM" id="Coils"/>
    </source>
</evidence>
<keyword evidence="1" id="KW-0175">Coiled coil</keyword>
<organism evidence="3 4">
    <name type="scientific">Coemansia reversa (strain ATCC 12441 / NRRL 1564)</name>
    <dbReference type="NCBI Taxonomy" id="763665"/>
    <lineage>
        <taxon>Eukaryota</taxon>
        <taxon>Fungi</taxon>
        <taxon>Fungi incertae sedis</taxon>
        <taxon>Zoopagomycota</taxon>
        <taxon>Kickxellomycotina</taxon>
        <taxon>Kickxellomycetes</taxon>
        <taxon>Kickxellales</taxon>
        <taxon>Kickxellaceae</taxon>
        <taxon>Coemansia</taxon>
    </lineage>
</organism>
<evidence type="ECO:0000313" key="4">
    <source>
        <dbReference type="Proteomes" id="UP000242474"/>
    </source>
</evidence>
<dbReference type="Pfam" id="PF20263">
    <property type="entry name" value="LYRM2-like"/>
    <property type="match status" value="1"/>
</dbReference>
<evidence type="ECO:0000313" key="3">
    <source>
        <dbReference type="EMBL" id="PIA15206.1"/>
    </source>
</evidence>
<dbReference type="OrthoDB" id="5521299at2759"/>
<sequence>MMDFLLRTNAQRVKLPSRQQVMHVYRRILKQARSFFDETTREFIQSYAKVTFRRNLYDRKVNRARAKLRNAQTTANRLERANKHRFKDVLNVLETGYGQKGPRKAMMLEAMVGIKKEEEVFGNLRDMAQYRPAFYALAMHQLGKSKVEVDKQNLKSLHPLNVAKTQDARWESLRYRVAPPVDEATMEVLEERARTGIIRNPVLQDCSVRDAALIRRWEEKWVLLPPRRQNPSQ</sequence>
<accession>A0A2G5B843</accession>
<evidence type="ECO:0000259" key="2">
    <source>
        <dbReference type="Pfam" id="PF20263"/>
    </source>
</evidence>
<proteinExistence type="predicted"/>
<dbReference type="AlphaFoldDB" id="A0A2G5B843"/>
<dbReference type="InterPro" id="IPR046896">
    <property type="entry name" value="Cup1-like_N"/>
</dbReference>
<dbReference type="EMBL" id="KZ303509">
    <property type="protein sequence ID" value="PIA15206.1"/>
    <property type="molecule type" value="Genomic_DNA"/>
</dbReference>
<reference evidence="3 4" key="1">
    <citation type="journal article" date="2015" name="Genome Biol. Evol.">
        <title>Phylogenomic analyses indicate that early fungi evolved digesting cell walls of algal ancestors of land plants.</title>
        <authorList>
            <person name="Chang Y."/>
            <person name="Wang S."/>
            <person name="Sekimoto S."/>
            <person name="Aerts A.L."/>
            <person name="Choi C."/>
            <person name="Clum A."/>
            <person name="LaButti K.M."/>
            <person name="Lindquist E.A."/>
            <person name="Yee Ngan C."/>
            <person name="Ohm R.A."/>
            <person name="Salamov A.A."/>
            <person name="Grigoriev I.V."/>
            <person name="Spatafora J.W."/>
            <person name="Berbee M.L."/>
        </authorList>
    </citation>
    <scope>NUCLEOTIDE SEQUENCE [LARGE SCALE GENOMIC DNA]</scope>
    <source>
        <strain evidence="3 4">NRRL 1564</strain>
    </source>
</reference>
<gene>
    <name evidence="3" type="ORF">COEREDRAFT_98340</name>
</gene>
<keyword evidence="4" id="KW-1185">Reference proteome</keyword>
<dbReference type="Proteomes" id="UP000242474">
    <property type="component" value="Unassembled WGS sequence"/>
</dbReference>
<protein>
    <recommendedName>
        <fullName evidence="2">LYR motif-containing protein Cup1-like N-terminal domain-containing protein</fullName>
    </recommendedName>
</protein>
<feature type="domain" description="LYR motif-containing protein Cup1-like N-terminal" evidence="2">
    <location>
        <begin position="24"/>
        <end position="108"/>
    </location>
</feature>
<name>A0A2G5B843_COERN</name>